<feature type="non-terminal residue" evidence="1">
    <location>
        <position position="131"/>
    </location>
</feature>
<reference evidence="1 2" key="1">
    <citation type="journal article" date="2014" name="Appl. Environ. Microbiol.">
        <title>Genomic features of a bumble bee symbiont reflect its host environment.</title>
        <authorList>
            <person name="Martinson V.G."/>
            <person name="Magoc T."/>
            <person name="Koch H."/>
            <person name="Salzberg S.L."/>
            <person name="Moran N.A."/>
        </authorList>
    </citation>
    <scope>NUCLEOTIDE SEQUENCE [LARGE SCALE GENOMIC DNA]</scope>
    <source>
        <strain evidence="1 2">Bimp</strain>
    </source>
</reference>
<evidence type="ECO:0000313" key="1">
    <source>
        <dbReference type="EMBL" id="TEA26333.1"/>
    </source>
</evidence>
<organism evidence="1 2">
    <name type="scientific">Candidatus Schmidhempelia bombi str. Bimp</name>
    <dbReference type="NCBI Taxonomy" id="1387197"/>
    <lineage>
        <taxon>Bacteria</taxon>
        <taxon>Pseudomonadati</taxon>
        <taxon>Pseudomonadota</taxon>
        <taxon>Gammaproteobacteria</taxon>
        <taxon>Orbales</taxon>
        <taxon>Orbaceae</taxon>
        <taxon>Candidatus Schmidhempelia</taxon>
    </lineage>
</organism>
<dbReference type="RefSeq" id="WP_133459412.1">
    <property type="nucleotide sequence ID" value="NZ_AWGA01000110.1"/>
</dbReference>
<dbReference type="EMBL" id="AWGA01000110">
    <property type="protein sequence ID" value="TEA26333.1"/>
    <property type="molecule type" value="Genomic_DNA"/>
</dbReference>
<name>A0AB94IAC6_9GAMM</name>
<evidence type="ECO:0000313" key="2">
    <source>
        <dbReference type="Proteomes" id="UP000506160"/>
    </source>
</evidence>
<comment type="caution">
    <text evidence="1">The sequence shown here is derived from an EMBL/GenBank/DDBJ whole genome shotgun (WGS) entry which is preliminary data.</text>
</comment>
<dbReference type="Proteomes" id="UP000506160">
    <property type="component" value="Unassembled WGS sequence"/>
</dbReference>
<dbReference type="AlphaFoldDB" id="A0AB94IAC6"/>
<accession>A0AB94IAC6</accession>
<gene>
    <name evidence="1" type="ORF">O970_09225</name>
</gene>
<sequence>MNKLTQLITIGLVASILCGCYNKGQLKTMIQNGYDEARAVTKAKGDFCLYLGAVKFPYTDEPVLEDDDQWTVWNKGKLSRSLPLFAHIGLLTREPVAGQPGIYHYDLTDLGREYQHLFPEESLFTDTLYHN</sequence>
<dbReference type="PROSITE" id="PS51257">
    <property type="entry name" value="PROKAR_LIPOPROTEIN"/>
    <property type="match status" value="1"/>
</dbReference>
<evidence type="ECO:0008006" key="3">
    <source>
        <dbReference type="Google" id="ProtNLM"/>
    </source>
</evidence>
<protein>
    <recommendedName>
        <fullName evidence="3">Outer membrane protein assembly factor BamE</fullName>
    </recommendedName>
</protein>
<proteinExistence type="predicted"/>
<keyword evidence="2" id="KW-1185">Reference proteome</keyword>